<dbReference type="Proteomes" id="UP000593572">
    <property type="component" value="Unassembled WGS sequence"/>
</dbReference>
<organism evidence="1 2">
    <name type="scientific">Gossypium lobatum</name>
    <dbReference type="NCBI Taxonomy" id="34289"/>
    <lineage>
        <taxon>Eukaryota</taxon>
        <taxon>Viridiplantae</taxon>
        <taxon>Streptophyta</taxon>
        <taxon>Embryophyta</taxon>
        <taxon>Tracheophyta</taxon>
        <taxon>Spermatophyta</taxon>
        <taxon>Magnoliopsida</taxon>
        <taxon>eudicotyledons</taxon>
        <taxon>Gunneridae</taxon>
        <taxon>Pentapetalae</taxon>
        <taxon>rosids</taxon>
        <taxon>malvids</taxon>
        <taxon>Malvales</taxon>
        <taxon>Malvaceae</taxon>
        <taxon>Malvoideae</taxon>
        <taxon>Gossypium</taxon>
    </lineage>
</organism>
<gene>
    <name evidence="1" type="ORF">Golob_024996</name>
</gene>
<accession>A0A7J8NED1</accession>
<dbReference type="AlphaFoldDB" id="A0A7J8NED1"/>
<evidence type="ECO:0000313" key="2">
    <source>
        <dbReference type="Proteomes" id="UP000593572"/>
    </source>
</evidence>
<name>A0A7J8NED1_9ROSI</name>
<comment type="caution">
    <text evidence="1">The sequence shown here is derived from an EMBL/GenBank/DDBJ whole genome shotgun (WGS) entry which is preliminary data.</text>
</comment>
<keyword evidence="2" id="KW-1185">Reference proteome</keyword>
<sequence length="19" mass="2223">MKQKLIRFLIGSSPKIIHL</sequence>
<evidence type="ECO:0000313" key="1">
    <source>
        <dbReference type="EMBL" id="MBA0575223.1"/>
    </source>
</evidence>
<dbReference type="EMBL" id="JABEZX010126301">
    <property type="protein sequence ID" value="MBA0575223.1"/>
    <property type="molecule type" value="Genomic_DNA"/>
</dbReference>
<proteinExistence type="predicted"/>
<protein>
    <submittedName>
        <fullName evidence="1">Uncharacterized protein</fullName>
    </submittedName>
</protein>
<reference evidence="1 2" key="1">
    <citation type="journal article" date="2019" name="Genome Biol. Evol.">
        <title>Insights into the evolution of the New World diploid cottons (Gossypium, subgenus Houzingenia) based on genome sequencing.</title>
        <authorList>
            <person name="Grover C.E."/>
            <person name="Arick M.A. 2nd"/>
            <person name="Thrash A."/>
            <person name="Conover J.L."/>
            <person name="Sanders W.S."/>
            <person name="Peterson D.G."/>
            <person name="Frelichowski J.E."/>
            <person name="Scheffler J.A."/>
            <person name="Scheffler B.E."/>
            <person name="Wendel J.F."/>
        </authorList>
    </citation>
    <scope>NUCLEOTIDE SEQUENCE [LARGE SCALE GENOMIC DNA]</scope>
    <source>
        <strain evidence="1">157</strain>
        <tissue evidence="1">Leaf</tissue>
    </source>
</reference>